<feature type="signal peptide" evidence="1">
    <location>
        <begin position="1"/>
        <end position="25"/>
    </location>
</feature>
<evidence type="ECO:0000313" key="2">
    <source>
        <dbReference type="EMBL" id="SDN51028.1"/>
    </source>
</evidence>
<dbReference type="STRING" id="416873.SAMN04487951_105270"/>
<evidence type="ECO:0000256" key="1">
    <source>
        <dbReference type="SAM" id="SignalP"/>
    </source>
</evidence>
<organism evidence="2 3">
    <name type="scientific">Vreelandella arcis</name>
    <dbReference type="NCBI Taxonomy" id="416873"/>
    <lineage>
        <taxon>Bacteria</taxon>
        <taxon>Pseudomonadati</taxon>
        <taxon>Pseudomonadota</taxon>
        <taxon>Gammaproteobacteria</taxon>
        <taxon>Oceanospirillales</taxon>
        <taxon>Halomonadaceae</taxon>
        <taxon>Vreelandella</taxon>
    </lineage>
</organism>
<dbReference type="EMBL" id="FNII01000005">
    <property type="protein sequence ID" value="SDN51028.1"/>
    <property type="molecule type" value="Genomic_DNA"/>
</dbReference>
<keyword evidence="1" id="KW-0732">Signal</keyword>
<protein>
    <recommendedName>
        <fullName evidence="4">AsmA protein</fullName>
    </recommendedName>
</protein>
<reference evidence="3" key="1">
    <citation type="submission" date="2016-10" db="EMBL/GenBank/DDBJ databases">
        <authorList>
            <person name="Varghese N."/>
            <person name="Submissions S."/>
        </authorList>
    </citation>
    <scope>NUCLEOTIDE SEQUENCE [LARGE SCALE GENOMIC DNA]</scope>
    <source>
        <strain evidence="3">CGMCC 1.6494</strain>
    </source>
</reference>
<keyword evidence="3" id="KW-1185">Reference proteome</keyword>
<feature type="chain" id="PRO_5011609670" description="AsmA protein" evidence="1">
    <location>
        <begin position="26"/>
        <end position="465"/>
    </location>
</feature>
<gene>
    <name evidence="2" type="ORF">SAMN04487951_105270</name>
</gene>
<evidence type="ECO:0008006" key="4">
    <source>
        <dbReference type="Google" id="ProtNLM"/>
    </source>
</evidence>
<sequence length="465" mass="50652">MPFHFKPACVGMAACSLLVAGPSLASAERLESDLMALFANGELSLGDVSKATMRDRFTAEDIVYETLEGERLQVERYIVIGNYDNPDEVRLEGVRVEDSLTELPLLSFESLVLGKPGMAVFTDEAMRETPLHLASFSVDGIALDLNSDLASEIVDEFDIHQSSGRLKIAKVRGEALSADALGMLEFSGVAMHSEDLGDFGSGSFILERMRIDDLRGMQSEQEEHLGAMLFENMAIESDALVASFGNFRVDGDFNDGEGGIWLETFELDLNRMITLAPPDERTEMRMVSNVLTDGSGKLALDAHFTGRWEEQESHSVLGGDSRITLNDALGLSLDLNLPMVLPENVAPMDALRDTRLLDTATLLGGDIALTLDDEGLLERLVILGATMEGVPEAQIVEMARTQAQGFGMMFGPEIQSVMMGMVELLEGSASQLMLDITLPTESNLQTYTEDLLGLPSQLSVQVETR</sequence>
<dbReference type="Proteomes" id="UP000199677">
    <property type="component" value="Unassembled WGS sequence"/>
</dbReference>
<evidence type="ECO:0000313" key="3">
    <source>
        <dbReference type="Proteomes" id="UP000199677"/>
    </source>
</evidence>
<dbReference type="AlphaFoldDB" id="A0A1H0BZ88"/>
<name>A0A1H0BZ88_9GAMM</name>
<proteinExistence type="predicted"/>
<dbReference type="RefSeq" id="WP_089704668.1">
    <property type="nucleotide sequence ID" value="NZ_FNII01000005.1"/>
</dbReference>
<accession>A0A1H0BZ88</accession>
<dbReference type="OrthoDB" id="6173968at2"/>